<feature type="domain" description="DUF5666" evidence="1">
    <location>
        <begin position="47"/>
        <end position="106"/>
    </location>
</feature>
<dbReference type="InterPro" id="IPR043724">
    <property type="entry name" value="DUF5666"/>
</dbReference>
<evidence type="ECO:0000313" key="2">
    <source>
        <dbReference type="EMBL" id="MBZ5710027.1"/>
    </source>
</evidence>
<name>A0ABS7TPF6_9BACT</name>
<sequence length="109" mass="11795">MKSVQTNIHILAAALAIGGSLGFAMVAQEAQARDRDNDDRDEVEVVGPVESLKGTCPDLSFTVKGETIITDEQTEFDDGTCDSIRNGDRVEIEGRIEDGRLVADEVDLE</sequence>
<dbReference type="EMBL" id="JAIRAU010000011">
    <property type="protein sequence ID" value="MBZ5710027.1"/>
    <property type="molecule type" value="Genomic_DNA"/>
</dbReference>
<accession>A0ABS7TPF6</accession>
<dbReference type="RefSeq" id="WP_224191798.1">
    <property type="nucleotide sequence ID" value="NZ_JAIRAU010000011.1"/>
</dbReference>
<protein>
    <submittedName>
        <fullName evidence="2">DUF5666 domain-containing protein</fullName>
    </submittedName>
</protein>
<evidence type="ECO:0000313" key="3">
    <source>
        <dbReference type="Proteomes" id="UP001139031"/>
    </source>
</evidence>
<dbReference type="Proteomes" id="UP001139031">
    <property type="component" value="Unassembled WGS sequence"/>
</dbReference>
<organism evidence="2 3">
    <name type="scientific">Nannocystis pusilla</name>
    <dbReference type="NCBI Taxonomy" id="889268"/>
    <lineage>
        <taxon>Bacteria</taxon>
        <taxon>Pseudomonadati</taxon>
        <taxon>Myxococcota</taxon>
        <taxon>Polyangia</taxon>
        <taxon>Nannocystales</taxon>
        <taxon>Nannocystaceae</taxon>
        <taxon>Nannocystis</taxon>
    </lineage>
</organism>
<proteinExistence type="predicted"/>
<evidence type="ECO:0000259" key="1">
    <source>
        <dbReference type="Pfam" id="PF18914"/>
    </source>
</evidence>
<dbReference type="Pfam" id="PF18914">
    <property type="entry name" value="DUF5666"/>
    <property type="match status" value="1"/>
</dbReference>
<keyword evidence="3" id="KW-1185">Reference proteome</keyword>
<reference evidence="2" key="1">
    <citation type="submission" date="2021-08" db="EMBL/GenBank/DDBJ databases">
        <authorList>
            <person name="Stevens D.C."/>
        </authorList>
    </citation>
    <scope>NUCLEOTIDE SEQUENCE</scope>
    <source>
        <strain evidence="2">DSM 53165</strain>
    </source>
</reference>
<gene>
    <name evidence="2" type="ORF">K7C98_12255</name>
</gene>
<comment type="caution">
    <text evidence="2">The sequence shown here is derived from an EMBL/GenBank/DDBJ whole genome shotgun (WGS) entry which is preliminary data.</text>
</comment>